<reference evidence="2" key="1">
    <citation type="journal article" date="2017" name="Nat. Ecol. Evol.">
        <title>Genome expansion and lineage-specific genetic innovations in the forest pathogenic fungi Armillaria.</title>
        <authorList>
            <person name="Sipos G."/>
            <person name="Prasanna A.N."/>
            <person name="Walter M.C."/>
            <person name="O'Connor E."/>
            <person name="Balint B."/>
            <person name="Krizsan K."/>
            <person name="Kiss B."/>
            <person name="Hess J."/>
            <person name="Varga T."/>
            <person name="Slot J."/>
            <person name="Riley R."/>
            <person name="Boka B."/>
            <person name="Rigling D."/>
            <person name="Barry K."/>
            <person name="Lee J."/>
            <person name="Mihaltcheva S."/>
            <person name="LaButti K."/>
            <person name="Lipzen A."/>
            <person name="Waldron R."/>
            <person name="Moloney N.M."/>
            <person name="Sperisen C."/>
            <person name="Kredics L."/>
            <person name="Vagvoelgyi C."/>
            <person name="Patrignani A."/>
            <person name="Fitzpatrick D."/>
            <person name="Nagy I."/>
            <person name="Doyle S."/>
            <person name="Anderson J.B."/>
            <person name="Grigoriev I.V."/>
            <person name="Gueldener U."/>
            <person name="Muensterkoetter M."/>
            <person name="Nagy L.G."/>
        </authorList>
    </citation>
    <scope>NUCLEOTIDE SEQUENCE [LARGE SCALE GENOMIC DNA]</scope>
    <source>
        <strain evidence="2">Ar21-2</strain>
    </source>
</reference>
<dbReference type="Proteomes" id="UP000217790">
    <property type="component" value="Unassembled WGS sequence"/>
</dbReference>
<keyword evidence="2" id="KW-1185">Reference proteome</keyword>
<gene>
    <name evidence="1" type="ORF">ARMGADRAFT_463898</name>
</gene>
<name>A0A2H3D776_ARMGA</name>
<evidence type="ECO:0000313" key="2">
    <source>
        <dbReference type="Proteomes" id="UP000217790"/>
    </source>
</evidence>
<dbReference type="InterPro" id="IPR011009">
    <property type="entry name" value="Kinase-like_dom_sf"/>
</dbReference>
<sequence length="314" mass="35892">MSEPDDTTPDPNDIYFPGALYQLYTVESPCFSKDDQQYLHDNNSRQRQRTERVLALSIANRIHLPSAPSLSITLSNRLCGGIREHVTHVWAAHTSSPTLENASTTVIAKFYDPLYLYDEYESVDPLRLAARSVPNEVKTYEMLQSLQGICIPRCLGLYATVIPEQDGRTVYVLLLELVAGKDLRYLCEDVKREEIVADYLCERHCEAIFATLFRLTMDFMDLGVLQDDLAPRNVIIRPPAHPGPFCSDERCPARFEIDTDDVRAVMVDFERIRIKYPPDPDTVSLFGRLFANADVRDYFASWFRNICAYPDYNG</sequence>
<dbReference type="AlphaFoldDB" id="A0A2H3D776"/>
<dbReference type="EMBL" id="KZ293679">
    <property type="protein sequence ID" value="PBK87292.1"/>
    <property type="molecule type" value="Genomic_DNA"/>
</dbReference>
<dbReference type="SUPFAM" id="SSF56112">
    <property type="entry name" value="Protein kinase-like (PK-like)"/>
    <property type="match status" value="1"/>
</dbReference>
<evidence type="ECO:0000313" key="1">
    <source>
        <dbReference type="EMBL" id="PBK87292.1"/>
    </source>
</evidence>
<dbReference type="OMA" id="YLCERHC"/>
<proteinExistence type="predicted"/>
<accession>A0A2H3D776</accession>
<protein>
    <recommendedName>
        <fullName evidence="3">Protein kinase domain-containing protein</fullName>
    </recommendedName>
</protein>
<organism evidence="1 2">
    <name type="scientific">Armillaria gallica</name>
    <name type="common">Bulbous honey fungus</name>
    <name type="synonym">Armillaria bulbosa</name>
    <dbReference type="NCBI Taxonomy" id="47427"/>
    <lineage>
        <taxon>Eukaryota</taxon>
        <taxon>Fungi</taxon>
        <taxon>Dikarya</taxon>
        <taxon>Basidiomycota</taxon>
        <taxon>Agaricomycotina</taxon>
        <taxon>Agaricomycetes</taxon>
        <taxon>Agaricomycetidae</taxon>
        <taxon>Agaricales</taxon>
        <taxon>Marasmiineae</taxon>
        <taxon>Physalacriaceae</taxon>
        <taxon>Armillaria</taxon>
    </lineage>
</organism>
<dbReference type="OrthoDB" id="3025100at2759"/>
<evidence type="ECO:0008006" key="3">
    <source>
        <dbReference type="Google" id="ProtNLM"/>
    </source>
</evidence>
<dbReference type="STRING" id="47427.A0A2H3D776"/>
<dbReference type="InParanoid" id="A0A2H3D776"/>